<proteinExistence type="predicted"/>
<gene>
    <name evidence="1" type="ORF">LAZ67_23001517</name>
</gene>
<organism evidence="1 2">
    <name type="scientific">Cordylochernes scorpioides</name>
    <dbReference type="NCBI Taxonomy" id="51811"/>
    <lineage>
        <taxon>Eukaryota</taxon>
        <taxon>Metazoa</taxon>
        <taxon>Ecdysozoa</taxon>
        <taxon>Arthropoda</taxon>
        <taxon>Chelicerata</taxon>
        <taxon>Arachnida</taxon>
        <taxon>Pseudoscorpiones</taxon>
        <taxon>Cheliferoidea</taxon>
        <taxon>Chernetidae</taxon>
        <taxon>Cordylochernes</taxon>
    </lineage>
</organism>
<evidence type="ECO:0000313" key="2">
    <source>
        <dbReference type="Proteomes" id="UP001235939"/>
    </source>
</evidence>
<reference evidence="1 2" key="1">
    <citation type="submission" date="2022-03" db="EMBL/GenBank/DDBJ databases">
        <title>A chromosomal length assembly of Cordylochernes scorpioides.</title>
        <authorList>
            <person name="Zeh D."/>
            <person name="Zeh J."/>
        </authorList>
    </citation>
    <scope>NUCLEOTIDE SEQUENCE [LARGE SCALE GENOMIC DNA]</scope>
    <source>
        <strain evidence="1">IN4F17</strain>
        <tissue evidence="1">Whole Body</tissue>
    </source>
</reference>
<dbReference type="EMBL" id="CP092885">
    <property type="protein sequence ID" value="UYV83578.1"/>
    <property type="molecule type" value="Genomic_DNA"/>
</dbReference>
<accession>A0ABY6LUS3</accession>
<keyword evidence="2" id="KW-1185">Reference proteome</keyword>
<name>A0ABY6LUS3_9ARAC</name>
<protein>
    <submittedName>
        <fullName evidence="1">Uncharacterized protein</fullName>
    </submittedName>
</protein>
<dbReference type="Proteomes" id="UP001235939">
    <property type="component" value="Chromosome 23"/>
</dbReference>
<sequence>MLLHEVRGWFRKQDVAFYLNSFVRWKERWTKCVQREGALRTVNRNFYYHYKARIESCIVTKGFFELRIGTSIVMEGLSELEMEFCNVTAIGKLGLEIHIVMTGTLRSWVS</sequence>
<evidence type="ECO:0000313" key="1">
    <source>
        <dbReference type="EMBL" id="UYV83578.1"/>
    </source>
</evidence>